<evidence type="ECO:0000313" key="2">
    <source>
        <dbReference type="Proteomes" id="UP001162992"/>
    </source>
</evidence>
<reference evidence="2" key="1">
    <citation type="journal article" date="2024" name="Proc. Natl. Acad. Sci. U.S.A.">
        <title>Extraordinary preservation of gene collinearity over three hundred million years revealed in homosporous lycophytes.</title>
        <authorList>
            <person name="Li C."/>
            <person name="Wickell D."/>
            <person name="Kuo L.Y."/>
            <person name="Chen X."/>
            <person name="Nie B."/>
            <person name="Liao X."/>
            <person name="Peng D."/>
            <person name="Ji J."/>
            <person name="Jenkins J."/>
            <person name="Williams M."/>
            <person name="Shu S."/>
            <person name="Plott C."/>
            <person name="Barry K."/>
            <person name="Rajasekar S."/>
            <person name="Grimwood J."/>
            <person name="Han X."/>
            <person name="Sun S."/>
            <person name="Hou Z."/>
            <person name="He W."/>
            <person name="Dai G."/>
            <person name="Sun C."/>
            <person name="Schmutz J."/>
            <person name="Leebens-Mack J.H."/>
            <person name="Li F.W."/>
            <person name="Wang L."/>
        </authorList>
    </citation>
    <scope>NUCLEOTIDE SEQUENCE [LARGE SCALE GENOMIC DNA]</scope>
    <source>
        <strain evidence="2">cv. PW_Plant_1</strain>
    </source>
</reference>
<protein>
    <submittedName>
        <fullName evidence="1">Uncharacterized protein</fullName>
    </submittedName>
</protein>
<evidence type="ECO:0000313" key="1">
    <source>
        <dbReference type="EMBL" id="KAJ7567445.1"/>
    </source>
</evidence>
<sequence length="552" mass="61678">MVNMKTSLAFPPPPPIPPPAAAAAAMLMQCLKPHIQQVLRLLALVPSCLEDIGQVLKEDTLSLTKSANQLVGNHLIHWHNPLRRNVLVTTMFYPVYSSVTPPFSVSCSPNVSSTNSDSSSAAESTETFERGPAFFGHVFSMWDASESGLLGVWPFDGKKRQIKLPPFVPGSLWKLLKEALPGLFQVKVQEPVFRFYIDKVDAEEYVKDVGLPGSIVASLPLDAAYKIYKENSSMFSFIANKKQVKLAKQVIKKFHGQKEALNFDGVPVFSTRNLTLCLLTSRGMKWFRPYFFDKRRLDVLIGSSVDQYYKMLIRTRQMQRHSQENDTDLFSELAEDDLEPLEPLEVQEFMEELGHSGFVFDSALVKSVNVCIQDMMDNLIFANKWSRQLVGIQPCFPVHVESFQKRAAAAELQDNKSTAAQDGTNASSSRNEPSQSKFGRKDVAVTSPASTDRTSFSDKSQKVEFNHTIESTQGHKKLESKQESTELQLTIMGFASYGLTSSSDMSTIMKDLSAAVDDMESSISQTDRQNKELNPIFITDMRLPGEVRRGSV</sequence>
<gene>
    <name evidence="1" type="ORF">O6H91_02G147600</name>
</gene>
<accession>A0ACC2EM33</accession>
<comment type="caution">
    <text evidence="1">The sequence shown here is derived from an EMBL/GenBank/DDBJ whole genome shotgun (WGS) entry which is preliminary data.</text>
</comment>
<dbReference type="Proteomes" id="UP001162992">
    <property type="component" value="Chromosome 2"/>
</dbReference>
<proteinExistence type="predicted"/>
<name>A0ACC2EM33_DIPCM</name>
<dbReference type="EMBL" id="CM055093">
    <property type="protein sequence ID" value="KAJ7567445.1"/>
    <property type="molecule type" value="Genomic_DNA"/>
</dbReference>
<organism evidence="1 2">
    <name type="scientific">Diphasiastrum complanatum</name>
    <name type="common">Issler's clubmoss</name>
    <name type="synonym">Lycopodium complanatum</name>
    <dbReference type="NCBI Taxonomy" id="34168"/>
    <lineage>
        <taxon>Eukaryota</taxon>
        <taxon>Viridiplantae</taxon>
        <taxon>Streptophyta</taxon>
        <taxon>Embryophyta</taxon>
        <taxon>Tracheophyta</taxon>
        <taxon>Lycopodiopsida</taxon>
        <taxon>Lycopodiales</taxon>
        <taxon>Lycopodiaceae</taxon>
        <taxon>Lycopodioideae</taxon>
        <taxon>Diphasiastrum</taxon>
    </lineage>
</organism>
<keyword evidence="2" id="KW-1185">Reference proteome</keyword>